<organism evidence="1 2">
    <name type="scientific">Anaerofilum hominis</name>
    <dbReference type="NCBI Taxonomy" id="2763016"/>
    <lineage>
        <taxon>Bacteria</taxon>
        <taxon>Bacillati</taxon>
        <taxon>Bacillota</taxon>
        <taxon>Clostridia</taxon>
        <taxon>Eubacteriales</taxon>
        <taxon>Oscillospiraceae</taxon>
        <taxon>Anaerofilum</taxon>
    </lineage>
</organism>
<dbReference type="InterPro" id="IPR016181">
    <property type="entry name" value="Acyl_CoA_acyltransferase"/>
</dbReference>
<evidence type="ECO:0000313" key="1">
    <source>
        <dbReference type="EMBL" id="MBC5581778.1"/>
    </source>
</evidence>
<reference evidence="1" key="1">
    <citation type="submission" date="2020-08" db="EMBL/GenBank/DDBJ databases">
        <title>Genome public.</title>
        <authorList>
            <person name="Liu C."/>
            <person name="Sun Q."/>
        </authorList>
    </citation>
    <scope>NUCLEOTIDE SEQUENCE</scope>
    <source>
        <strain evidence="1">BX8</strain>
    </source>
</reference>
<dbReference type="Proteomes" id="UP000659630">
    <property type="component" value="Unassembled WGS sequence"/>
</dbReference>
<keyword evidence="2" id="KW-1185">Reference proteome</keyword>
<comment type="caution">
    <text evidence="1">The sequence shown here is derived from an EMBL/GenBank/DDBJ whole genome shotgun (WGS) entry which is preliminary data.</text>
</comment>
<gene>
    <name evidence="1" type="ORF">H8S23_09680</name>
</gene>
<dbReference type="Gene3D" id="3.40.630.30">
    <property type="match status" value="1"/>
</dbReference>
<dbReference type="RefSeq" id="WP_186888141.1">
    <property type="nucleotide sequence ID" value="NZ_JACONZ010000003.1"/>
</dbReference>
<dbReference type="AlphaFoldDB" id="A0A923I7L7"/>
<sequence length="170" mass="19017">MIRAAQLEDMEQILRVYDTARRYMKDSGNPTQWGDDYPARTLLENDIRKGQLYVDEEGGAVHGVFAFILGKDPTYAVIEQGAWKNDAPYGTIHRVAGDGAVKGVFARCLAFCLCLSGEIRIDTHHDNHTMQHLIEKNGFARCGIIHVEDGSPRIAYQYVGDIRGKSMDNS</sequence>
<name>A0A923I7L7_9FIRM</name>
<proteinExistence type="predicted"/>
<accession>A0A923I7L7</accession>
<protein>
    <submittedName>
        <fullName evidence="1">N-acetyltransferase</fullName>
    </submittedName>
</protein>
<dbReference type="EMBL" id="JACONZ010000003">
    <property type="protein sequence ID" value="MBC5581778.1"/>
    <property type="molecule type" value="Genomic_DNA"/>
</dbReference>
<dbReference type="SUPFAM" id="SSF55729">
    <property type="entry name" value="Acyl-CoA N-acyltransferases (Nat)"/>
    <property type="match status" value="1"/>
</dbReference>
<evidence type="ECO:0000313" key="2">
    <source>
        <dbReference type="Proteomes" id="UP000659630"/>
    </source>
</evidence>